<dbReference type="GO" id="GO:0005739">
    <property type="term" value="C:mitochondrion"/>
    <property type="evidence" value="ECO:0007669"/>
    <property type="project" value="UniProtKB-SubCell"/>
</dbReference>
<dbReference type="InterPro" id="IPR038375">
    <property type="entry name" value="NDUFAF7_sf"/>
</dbReference>
<organism evidence="8 9">
    <name type="scientific">Malassezia yamatoensis</name>
    <dbReference type="NCBI Taxonomy" id="253288"/>
    <lineage>
        <taxon>Eukaryota</taxon>
        <taxon>Fungi</taxon>
        <taxon>Dikarya</taxon>
        <taxon>Basidiomycota</taxon>
        <taxon>Ustilaginomycotina</taxon>
        <taxon>Malasseziomycetes</taxon>
        <taxon>Malasseziales</taxon>
        <taxon>Malasseziaceae</taxon>
        <taxon>Malassezia</taxon>
    </lineage>
</organism>
<comment type="similarity">
    <text evidence="2 7">Belongs to the NDUFAF7 family.</text>
</comment>
<dbReference type="PANTHER" id="PTHR12049:SF7">
    <property type="entry name" value="PROTEIN ARGININE METHYLTRANSFERASE NDUFAF7, MITOCHONDRIAL"/>
    <property type="match status" value="1"/>
</dbReference>
<dbReference type="InterPro" id="IPR003788">
    <property type="entry name" value="NDUFAF7"/>
</dbReference>
<keyword evidence="9" id="KW-1185">Reference proteome</keyword>
<evidence type="ECO:0000256" key="4">
    <source>
        <dbReference type="ARBA" id="ARBA00022679"/>
    </source>
</evidence>
<comment type="subcellular location">
    <subcellularLocation>
        <location evidence="1 7">Mitochondrion</location>
    </subcellularLocation>
</comment>
<comment type="catalytic activity">
    <reaction evidence="6 7">
        <text>L-arginyl-[protein] + 2 S-adenosyl-L-methionine = N(omega),N(omega)'-dimethyl-L-arginyl-[protein] + 2 S-adenosyl-L-homocysteine + 2 H(+)</text>
        <dbReference type="Rhea" id="RHEA:48108"/>
        <dbReference type="Rhea" id="RHEA-COMP:10532"/>
        <dbReference type="Rhea" id="RHEA-COMP:11992"/>
        <dbReference type="ChEBI" id="CHEBI:15378"/>
        <dbReference type="ChEBI" id="CHEBI:29965"/>
        <dbReference type="ChEBI" id="CHEBI:57856"/>
        <dbReference type="ChEBI" id="CHEBI:59789"/>
        <dbReference type="ChEBI" id="CHEBI:88221"/>
        <dbReference type="EC" id="2.1.1.320"/>
    </reaction>
</comment>
<evidence type="ECO:0000256" key="5">
    <source>
        <dbReference type="ARBA" id="ARBA00023128"/>
    </source>
</evidence>
<dbReference type="GO" id="GO:0035243">
    <property type="term" value="F:protein-arginine omega-N symmetric methyltransferase activity"/>
    <property type="evidence" value="ECO:0007669"/>
    <property type="project" value="UniProtKB-EC"/>
</dbReference>
<dbReference type="Pfam" id="PF02636">
    <property type="entry name" value="Methyltransf_28"/>
    <property type="match status" value="1"/>
</dbReference>
<reference evidence="8 9" key="1">
    <citation type="submission" date="2023-03" db="EMBL/GenBank/DDBJ databases">
        <title>Mating type loci evolution in Malassezia.</title>
        <authorList>
            <person name="Coelho M.A."/>
        </authorList>
    </citation>
    <scope>NUCLEOTIDE SEQUENCE [LARGE SCALE GENOMIC DNA]</scope>
    <source>
        <strain evidence="8 9">CBS 9725</strain>
    </source>
</reference>
<dbReference type="PANTHER" id="PTHR12049">
    <property type="entry name" value="PROTEIN ARGININE METHYLTRANSFERASE NDUFAF7, MITOCHONDRIAL"/>
    <property type="match status" value="1"/>
</dbReference>
<dbReference type="Proteomes" id="UP001219567">
    <property type="component" value="Chromosome 2"/>
</dbReference>
<dbReference type="GO" id="GO:0032981">
    <property type="term" value="P:mitochondrial respiratory chain complex I assembly"/>
    <property type="evidence" value="ECO:0007669"/>
    <property type="project" value="TreeGrafter"/>
</dbReference>
<gene>
    <name evidence="8" type="ORF">MYAM1_001976</name>
</gene>
<dbReference type="InterPro" id="IPR029063">
    <property type="entry name" value="SAM-dependent_MTases_sf"/>
</dbReference>
<name>A0AAJ5YX55_9BASI</name>
<dbReference type="AlphaFoldDB" id="A0AAJ5YX55"/>
<dbReference type="EMBL" id="CP119944">
    <property type="protein sequence ID" value="WFC99232.1"/>
    <property type="molecule type" value="Genomic_DNA"/>
</dbReference>
<dbReference type="SUPFAM" id="SSF53335">
    <property type="entry name" value="S-adenosyl-L-methionine-dependent methyltransferases"/>
    <property type="match status" value="1"/>
</dbReference>
<evidence type="ECO:0000313" key="8">
    <source>
        <dbReference type="EMBL" id="WFC99232.1"/>
    </source>
</evidence>
<evidence type="ECO:0000256" key="3">
    <source>
        <dbReference type="ARBA" id="ARBA00022603"/>
    </source>
</evidence>
<sequence>MIAVRGVSRAVGWSRAPVLSRCHTPIRMLSTENVVRDEGKGALLRVLSDSIQANGPMTVPTYMQACLTNPDHGYYAGKLQEESHGILGATGDFITSPEISQVFGELLAVFFVSRWQAAGSPNRIRVIELGPGRGTLLSDMLRTFSAFPPMFDAIKSLELVEASPALLTQQEHSITTTLKQAGKKLVSPAISVENLESDSMRAEWFPSYHGVNVDPDSWTIVIAHEFFDALPIHIFEKKLEGWREVLVDVNHGEDQGVKVLKASDIINKANTKKKDPQLRFVVSPGATAWSQLLAARNERFKHFQPGQRVEVSPVSWAVARRMGEWISGYDSLKVDNEGRALTPEEPLKLARERSSLGGCGLVVDYGADRFFGDSFRAFRNHKIVSPLELPGQSDLTANVDFTFLSHAITTTDAQSYGPMTQRDFLASLGLNMRLKKLLEDNPSNRSKDIQQAAARLVDPTGMGEQYKILCVSAERAEKAGERSAEEIYPFL</sequence>
<dbReference type="GO" id="GO:0032259">
    <property type="term" value="P:methylation"/>
    <property type="evidence" value="ECO:0007669"/>
    <property type="project" value="UniProtKB-KW"/>
</dbReference>
<evidence type="ECO:0000256" key="7">
    <source>
        <dbReference type="RuleBase" id="RU364114"/>
    </source>
</evidence>
<keyword evidence="3 7" id="KW-0489">Methyltransferase</keyword>
<comment type="function">
    <text evidence="7">Arginine methyltransferase involved in the assembly or stability of mitochondrial NADH:ubiquinone oxidoreductase complex (complex I).</text>
</comment>
<evidence type="ECO:0000256" key="6">
    <source>
        <dbReference type="ARBA" id="ARBA00048612"/>
    </source>
</evidence>
<keyword evidence="5 7" id="KW-0496">Mitochondrion</keyword>
<keyword evidence="4 7" id="KW-0808">Transferase</keyword>
<evidence type="ECO:0000256" key="1">
    <source>
        <dbReference type="ARBA" id="ARBA00004173"/>
    </source>
</evidence>
<accession>A0AAJ5YX55</accession>
<proteinExistence type="inferred from homology"/>
<dbReference type="Gene3D" id="3.40.50.12710">
    <property type="match status" value="1"/>
</dbReference>
<evidence type="ECO:0000313" key="9">
    <source>
        <dbReference type="Proteomes" id="UP001219567"/>
    </source>
</evidence>
<evidence type="ECO:0000256" key="2">
    <source>
        <dbReference type="ARBA" id="ARBA00005891"/>
    </source>
</evidence>
<dbReference type="EC" id="2.1.1.320" evidence="7"/>
<protein>
    <recommendedName>
        <fullName evidence="7">Protein arginine methyltransferase NDUFAF7</fullName>
        <ecNumber evidence="7">2.1.1.320</ecNumber>
    </recommendedName>
</protein>